<evidence type="ECO:0000313" key="4">
    <source>
        <dbReference type="Proteomes" id="UP001472677"/>
    </source>
</evidence>
<evidence type="ECO:0000259" key="2">
    <source>
        <dbReference type="Pfam" id="PF13966"/>
    </source>
</evidence>
<evidence type="ECO:0000313" key="3">
    <source>
        <dbReference type="EMBL" id="KAK8485959.1"/>
    </source>
</evidence>
<protein>
    <recommendedName>
        <fullName evidence="2">Reverse transcriptase zinc-binding domain-containing protein</fullName>
    </recommendedName>
</protein>
<sequence length="460" mass="51124">MVVKDQRRRSVTSKGPGRPSTGVGSEVPGSRFAVLSDVQDGDRMVADIVENNQDMDVQLGRADLRGVEDGVSTVVRNEQIVGIGSAAYQKSSPDRGSKNTGNVIFMDNSMDVVPLVGGSSVAVTSHAIDNTSGTHRAISIQETSGTGKGLRFDDRHAGRGKGIKEVNPKVVRIRKVVGVHSPQRVLLSDWVQSTSNQLQAMVDSTRGQVDDGSAMEEDGREAVSPRQLPGSGATFFGGVSFKDKGVVVVNRRWEWHDNPATLQCIALEFFSSLFASSGMGTGPYHLRRLFPVLDNDGAVTVASMVGDYGQWRWELFEHQLPHSVLLRIASVKVLARGRIPDRLCWGLTSTKQFTVRLVYEVRSLVHFGPDERVWSVIHRFKGSPCVRLFLWLLCHGRILTNDNDERVRRHLTVDGSCWFCGDVWEDIDHDFRRCPIPYSIWLPLVREDRTEVLFALDFKQ</sequence>
<feature type="region of interest" description="Disordered" evidence="1">
    <location>
        <begin position="206"/>
        <end position="227"/>
    </location>
</feature>
<evidence type="ECO:0000256" key="1">
    <source>
        <dbReference type="SAM" id="MobiDB-lite"/>
    </source>
</evidence>
<feature type="region of interest" description="Disordered" evidence="1">
    <location>
        <begin position="1"/>
        <end position="31"/>
    </location>
</feature>
<dbReference type="Pfam" id="PF13966">
    <property type="entry name" value="zf-RVT"/>
    <property type="match status" value="1"/>
</dbReference>
<name>A0ABR1ZZ97_9ROSI</name>
<dbReference type="InterPro" id="IPR026960">
    <property type="entry name" value="RVT-Znf"/>
</dbReference>
<dbReference type="Proteomes" id="UP001472677">
    <property type="component" value="Unassembled WGS sequence"/>
</dbReference>
<feature type="domain" description="Reverse transcriptase zinc-binding" evidence="2">
    <location>
        <begin position="353"/>
        <end position="441"/>
    </location>
</feature>
<keyword evidence="4" id="KW-1185">Reference proteome</keyword>
<comment type="caution">
    <text evidence="3">The sequence shown here is derived from an EMBL/GenBank/DDBJ whole genome shotgun (WGS) entry which is preliminary data.</text>
</comment>
<reference evidence="3 4" key="1">
    <citation type="journal article" date="2024" name="G3 (Bethesda)">
        <title>Genome assembly of Hibiscus sabdariffa L. provides insights into metabolisms of medicinal natural products.</title>
        <authorList>
            <person name="Kim T."/>
        </authorList>
    </citation>
    <scope>NUCLEOTIDE SEQUENCE [LARGE SCALE GENOMIC DNA]</scope>
    <source>
        <strain evidence="3">TK-2024</strain>
        <tissue evidence="3">Old leaves</tissue>
    </source>
</reference>
<proteinExistence type="predicted"/>
<feature type="compositionally biased region" description="Basic residues" evidence="1">
    <location>
        <begin position="1"/>
        <end position="11"/>
    </location>
</feature>
<dbReference type="EMBL" id="JBBPBM010001229">
    <property type="protein sequence ID" value="KAK8485959.1"/>
    <property type="molecule type" value="Genomic_DNA"/>
</dbReference>
<gene>
    <name evidence="3" type="ORF">V6N12_017735</name>
</gene>
<organism evidence="3 4">
    <name type="scientific">Hibiscus sabdariffa</name>
    <name type="common">roselle</name>
    <dbReference type="NCBI Taxonomy" id="183260"/>
    <lineage>
        <taxon>Eukaryota</taxon>
        <taxon>Viridiplantae</taxon>
        <taxon>Streptophyta</taxon>
        <taxon>Embryophyta</taxon>
        <taxon>Tracheophyta</taxon>
        <taxon>Spermatophyta</taxon>
        <taxon>Magnoliopsida</taxon>
        <taxon>eudicotyledons</taxon>
        <taxon>Gunneridae</taxon>
        <taxon>Pentapetalae</taxon>
        <taxon>rosids</taxon>
        <taxon>malvids</taxon>
        <taxon>Malvales</taxon>
        <taxon>Malvaceae</taxon>
        <taxon>Malvoideae</taxon>
        <taxon>Hibiscus</taxon>
    </lineage>
</organism>
<accession>A0ABR1ZZ97</accession>